<sequence length="61" mass="6967">MNTPKRSTASWQAADKSHFVHPFTDTASLHKDGAQFIVRDHGVWLRDSEDNVLLDGMADRW</sequence>
<comment type="caution">
    <text evidence="1">The sequence shown here is derived from an EMBL/GenBank/DDBJ whole genome shotgun (WGS) entry which is preliminary data.</text>
</comment>
<dbReference type="EMBL" id="JASNRB020000049">
    <property type="protein sequence ID" value="MFJ1472479.1"/>
    <property type="molecule type" value="Genomic_DNA"/>
</dbReference>
<name>A0ACC7MLK3_9BURK</name>
<keyword evidence="2" id="KW-1185">Reference proteome</keyword>
<accession>A0ACC7MLK3</accession>
<evidence type="ECO:0000313" key="2">
    <source>
        <dbReference type="Proteomes" id="UP001168096"/>
    </source>
</evidence>
<reference evidence="1" key="1">
    <citation type="submission" date="2024-11" db="EMBL/GenBank/DDBJ databases">
        <title>Description of Massilia orientalis sp. nov., isolated from rhizosphere soil of Ageratina adenophora.</title>
        <authorList>
            <person name="Wang Y."/>
        </authorList>
    </citation>
    <scope>NUCLEOTIDE SEQUENCE</scope>
    <source>
        <strain evidence="1">YIM B02787</strain>
    </source>
</reference>
<proteinExistence type="predicted"/>
<evidence type="ECO:0000313" key="1">
    <source>
        <dbReference type="EMBL" id="MFJ1472479.1"/>
    </source>
</evidence>
<dbReference type="Proteomes" id="UP001168096">
    <property type="component" value="Unassembled WGS sequence"/>
</dbReference>
<gene>
    <name evidence="1" type="ORF">QPK29_032615</name>
</gene>
<protein>
    <submittedName>
        <fullName evidence="1">Uncharacterized protein</fullName>
    </submittedName>
</protein>
<organism evidence="1 2">
    <name type="scientific">Massilia orientalis</name>
    <dbReference type="NCBI Taxonomy" id="3050128"/>
    <lineage>
        <taxon>Bacteria</taxon>
        <taxon>Pseudomonadati</taxon>
        <taxon>Pseudomonadota</taxon>
        <taxon>Betaproteobacteria</taxon>
        <taxon>Burkholderiales</taxon>
        <taxon>Oxalobacteraceae</taxon>
        <taxon>Telluria group</taxon>
        <taxon>Massilia</taxon>
    </lineage>
</organism>